<dbReference type="AlphaFoldDB" id="A0A0N4UDS1"/>
<dbReference type="GO" id="GO:0006999">
    <property type="term" value="P:nuclear pore organization"/>
    <property type="evidence" value="ECO:0007669"/>
    <property type="project" value="TreeGrafter"/>
</dbReference>
<evidence type="ECO:0000256" key="2">
    <source>
        <dbReference type="ARBA" id="ARBA00005892"/>
    </source>
</evidence>
<proteinExistence type="inferred from homology"/>
<feature type="transmembrane region" description="Helical" evidence="5">
    <location>
        <begin position="861"/>
        <end position="884"/>
    </location>
</feature>
<dbReference type="OrthoDB" id="2019644at2759"/>
<evidence type="ECO:0000313" key="7">
    <source>
        <dbReference type="Proteomes" id="UP000038040"/>
    </source>
</evidence>
<keyword evidence="8" id="KW-1185">Reference proteome</keyword>
<dbReference type="Proteomes" id="UP000038040">
    <property type="component" value="Unplaced"/>
</dbReference>
<dbReference type="Pfam" id="PF11894">
    <property type="entry name" value="Nup192"/>
    <property type="match status" value="1"/>
</dbReference>
<protein>
    <submittedName>
        <fullName evidence="9">DUF2428 domain-containing protein</fullName>
    </submittedName>
</protein>
<dbReference type="PANTHER" id="PTHR31344:SF0">
    <property type="entry name" value="NUCLEAR PORE COMPLEX PROTEIN NUP205"/>
    <property type="match status" value="1"/>
</dbReference>
<evidence type="ECO:0000256" key="5">
    <source>
        <dbReference type="SAM" id="Phobius"/>
    </source>
</evidence>
<dbReference type="GO" id="GO:0044611">
    <property type="term" value="C:nuclear pore inner ring"/>
    <property type="evidence" value="ECO:0007669"/>
    <property type="project" value="TreeGrafter"/>
</dbReference>
<dbReference type="EMBL" id="UYYG01000005">
    <property type="protein sequence ID" value="VDN50626.1"/>
    <property type="molecule type" value="Genomic_DNA"/>
</dbReference>
<accession>A0A0N4UDS1</accession>
<reference evidence="9" key="1">
    <citation type="submission" date="2017-02" db="UniProtKB">
        <authorList>
            <consortium name="WormBaseParasite"/>
        </authorList>
    </citation>
    <scope>IDENTIFICATION</scope>
</reference>
<organism evidence="7 9">
    <name type="scientific">Dracunculus medinensis</name>
    <name type="common">Guinea worm</name>
    <dbReference type="NCBI Taxonomy" id="318479"/>
    <lineage>
        <taxon>Eukaryota</taxon>
        <taxon>Metazoa</taxon>
        <taxon>Ecdysozoa</taxon>
        <taxon>Nematoda</taxon>
        <taxon>Chromadorea</taxon>
        <taxon>Rhabditida</taxon>
        <taxon>Spirurina</taxon>
        <taxon>Dracunculoidea</taxon>
        <taxon>Dracunculidae</taxon>
        <taxon>Dracunculus</taxon>
    </lineage>
</organism>
<evidence type="ECO:0000256" key="4">
    <source>
        <dbReference type="ARBA" id="ARBA00023242"/>
    </source>
</evidence>
<evidence type="ECO:0000256" key="1">
    <source>
        <dbReference type="ARBA" id="ARBA00004123"/>
    </source>
</evidence>
<sequence>MILQRVCEEELLCAEELLEQGQLYRPNLHFEVFMRCIADLYDGESYELIALSSQYCSFQNKNYHLIMEELVKFIKNGKNLVSPVLHVAFLDMVKNLCRCKSSANFLFELLLSTDYSKQGIVKISLSWNHFWKAVREYLNLFATKKVHAPNIVHTIGSKTDHSQEISQTEMAGLLVWIQLSEVIAKYDSYARRQFIEHNTWQCIDTVTGLLASAIQLVLKGALLRFLASLALEGMGVPKIWIALISHSVLTENLSGKLMGIQQELEDRECSIKRYYSSLGLLHLLKEMFLHSVIIVDKQHLLPYLNFVIKSIICQCASRSYEDIDQMWELYSASCDALYSLINYYVITSTSLINDHPQIFVLRQLFSDSTFFRAMLQLGNVLIECAERLADYSVRNKKREQAALSALRLLDVCILRHDSFVDAIRSTESSIMVNSLDSLLLRPIPKRPNFAYATVIASYIIQSDLLPYHSYYAISILRELCSTRISHQLRIVRCLSPLTEKLIEGCARITSTSFKSLTVSPHDSPSPHEIDSLSISQVRGETARALLEMFISSVEIAPSSANIAYLLCGLDLTNLKETTVEGPGVIGCSKTSLHSIVETLNILATHENPLELSYAAIFEPELRFLVDFDAAEGGEGLRLVSVNAICAPAVLRFLRSNHDLIYRLASSQLFVSTDGCAEEEDSKMLINLRRFLQGSVLYLSSMELSSLLKIGHFSQPERFYRLMLCVNGHQEEMDEISESNRNLTEPSIKQGQSHLLELVITNNAKVKRNRNKIIDQLTYNLKKQWVYLLTLCTRPVSSNISQCDIHHLNWLLRRESISLAPEMQPDYLIIVLKEIEQVLRYCAAYNLRKSGEASVRLIISAWLSFLNTIAIFAPVPFISCGMHLISH</sequence>
<comment type="subcellular location">
    <subcellularLocation>
        <location evidence="1">Nucleus</location>
    </subcellularLocation>
</comment>
<name>A0A0N4UDS1_DRAME</name>
<reference evidence="6 8" key="2">
    <citation type="submission" date="2018-11" db="EMBL/GenBank/DDBJ databases">
        <authorList>
            <consortium name="Pathogen Informatics"/>
        </authorList>
    </citation>
    <scope>NUCLEOTIDE SEQUENCE [LARGE SCALE GENOMIC DNA]</scope>
</reference>
<dbReference type="WBParaSite" id="DME_0000549301-mRNA-1">
    <property type="protein sequence ID" value="DME_0000549301-mRNA-1"/>
    <property type="gene ID" value="DME_0000549301"/>
</dbReference>
<dbReference type="PANTHER" id="PTHR31344">
    <property type="entry name" value="NUCLEAR PORE COMPLEX PROTEIN NUP205"/>
    <property type="match status" value="1"/>
</dbReference>
<dbReference type="STRING" id="318479.A0A0N4UDS1"/>
<evidence type="ECO:0000313" key="9">
    <source>
        <dbReference type="WBParaSite" id="DME_0000549301-mRNA-1"/>
    </source>
</evidence>
<keyword evidence="5" id="KW-0472">Membrane</keyword>
<keyword evidence="4" id="KW-0539">Nucleus</keyword>
<keyword evidence="3" id="KW-0813">Transport</keyword>
<evidence type="ECO:0000313" key="8">
    <source>
        <dbReference type="Proteomes" id="UP000274756"/>
    </source>
</evidence>
<dbReference type="GO" id="GO:0017056">
    <property type="term" value="F:structural constituent of nuclear pore"/>
    <property type="evidence" value="ECO:0007669"/>
    <property type="project" value="TreeGrafter"/>
</dbReference>
<dbReference type="InterPro" id="IPR021827">
    <property type="entry name" value="Nup186/Nup192/Nup205"/>
</dbReference>
<keyword evidence="5" id="KW-1133">Transmembrane helix</keyword>
<evidence type="ECO:0000313" key="6">
    <source>
        <dbReference type="EMBL" id="VDN50626.1"/>
    </source>
</evidence>
<dbReference type="Proteomes" id="UP000274756">
    <property type="component" value="Unassembled WGS sequence"/>
</dbReference>
<keyword evidence="5" id="KW-0812">Transmembrane</keyword>
<evidence type="ECO:0000256" key="3">
    <source>
        <dbReference type="ARBA" id="ARBA00022448"/>
    </source>
</evidence>
<gene>
    <name evidence="6" type="ORF">DME_LOCUS599</name>
</gene>
<comment type="similarity">
    <text evidence="2">Belongs to the NUP186/NUP192/NUP205 family.</text>
</comment>